<dbReference type="SUPFAM" id="SSF53474">
    <property type="entry name" value="alpha/beta-Hydrolases"/>
    <property type="match status" value="1"/>
</dbReference>
<dbReference type="GO" id="GO:0004601">
    <property type="term" value="F:peroxidase activity"/>
    <property type="evidence" value="ECO:0007669"/>
    <property type="project" value="UniProtKB-KW"/>
</dbReference>
<dbReference type="RefSeq" id="WP_073494054.1">
    <property type="nucleotide sequence ID" value="NZ_FRBI01000002.1"/>
</dbReference>
<dbReference type="InterPro" id="IPR000073">
    <property type="entry name" value="AB_hydrolase_1"/>
</dbReference>
<reference evidence="5 6" key="1">
    <citation type="submission" date="2016-11" db="EMBL/GenBank/DDBJ databases">
        <authorList>
            <person name="Jaros S."/>
            <person name="Januszkiewicz K."/>
            <person name="Wedrychowicz H."/>
        </authorList>
    </citation>
    <scope>NUCLEOTIDE SEQUENCE [LARGE SCALE GENOMIC DNA]</scope>
    <source>
        <strain evidence="5 6">CGMCC 4.2025</strain>
    </source>
</reference>
<dbReference type="EMBL" id="FRBI01000002">
    <property type="protein sequence ID" value="SHL01645.1"/>
    <property type="molecule type" value="Genomic_DNA"/>
</dbReference>
<evidence type="ECO:0000256" key="1">
    <source>
        <dbReference type="ARBA" id="ARBA00022559"/>
    </source>
</evidence>
<name>A0A1M6X789_9ACTN</name>
<dbReference type="InterPro" id="IPR000639">
    <property type="entry name" value="Epox_hydrolase-like"/>
</dbReference>
<gene>
    <name evidence="5" type="ORF">SAMN05216499_102328</name>
</gene>
<proteinExistence type="inferred from homology"/>
<comment type="similarity">
    <text evidence="3">Belongs to the AB hydrolase superfamily. Bacterial non-heme haloperoxidase / perhydrolase family.</text>
</comment>
<evidence type="ECO:0000256" key="2">
    <source>
        <dbReference type="ARBA" id="ARBA00023002"/>
    </source>
</evidence>
<dbReference type="AlphaFoldDB" id="A0A1M6X789"/>
<feature type="domain" description="AB hydrolase-1" evidence="4">
    <location>
        <begin position="26"/>
        <end position="264"/>
    </location>
</feature>
<dbReference type="OrthoDB" id="9785847at2"/>
<dbReference type="STRING" id="310782.SAMN05216499_102328"/>
<dbReference type="PANTHER" id="PTHR43433:SF4">
    <property type="entry name" value="NON-HEME CHLOROPEROXIDASE-RELATED"/>
    <property type="match status" value="1"/>
</dbReference>
<keyword evidence="2" id="KW-0560">Oxidoreductase</keyword>
<sequence length="277" mass="30377">MGRITVGSENSTTVELYYEDHGEGQPVVLIHGFPLDGASWERQIPVLLKAGHRVITYDRRGFGRSSRPSAGYDYDTFAADLKALMDGLDLRDAVLAGFSMGSGEVTRYLGSYGSDRVAKAALFGPVPPFLLRTDDNPDGVEQSVFDGIKEAIVADRPAFLKAFLDDFNNVDKLGGARISEQAWQAQWNVAVGASPIATLTCVSAWLTDFRRDLPRNDVPTLVVQGTEDRILPIASTGRRLPALLRDCRFVEIEAGPHNIGWTHPHELNSAFTQFLAE</sequence>
<evidence type="ECO:0000313" key="5">
    <source>
        <dbReference type="EMBL" id="SHL01645.1"/>
    </source>
</evidence>
<dbReference type="FunFam" id="3.40.50.1820:FF:000205">
    <property type="entry name" value="Non-haem bromoperoxidase BPO-A2"/>
    <property type="match status" value="1"/>
</dbReference>
<dbReference type="PRINTS" id="PR00412">
    <property type="entry name" value="EPOXHYDRLASE"/>
</dbReference>
<accession>A0A1M6X789</accession>
<dbReference type="Gene3D" id="3.40.50.1820">
    <property type="entry name" value="alpha/beta hydrolase"/>
    <property type="match status" value="1"/>
</dbReference>
<protein>
    <submittedName>
        <fullName evidence="5">Pimeloyl-ACP methyl ester carboxylesterase</fullName>
    </submittedName>
</protein>
<dbReference type="PRINTS" id="PR00111">
    <property type="entry name" value="ABHYDROLASE"/>
</dbReference>
<keyword evidence="1" id="KW-0575">Peroxidase</keyword>
<dbReference type="InterPro" id="IPR050471">
    <property type="entry name" value="AB_hydrolase"/>
</dbReference>
<organism evidence="5 6">
    <name type="scientific">Actinacidiphila paucisporea</name>
    <dbReference type="NCBI Taxonomy" id="310782"/>
    <lineage>
        <taxon>Bacteria</taxon>
        <taxon>Bacillati</taxon>
        <taxon>Actinomycetota</taxon>
        <taxon>Actinomycetes</taxon>
        <taxon>Kitasatosporales</taxon>
        <taxon>Streptomycetaceae</taxon>
        <taxon>Actinacidiphila</taxon>
    </lineage>
</organism>
<keyword evidence="6" id="KW-1185">Reference proteome</keyword>
<dbReference type="InterPro" id="IPR029058">
    <property type="entry name" value="AB_hydrolase_fold"/>
</dbReference>
<dbReference type="Pfam" id="PF00561">
    <property type="entry name" value="Abhydrolase_1"/>
    <property type="match status" value="1"/>
</dbReference>
<dbReference type="Proteomes" id="UP000184111">
    <property type="component" value="Unassembled WGS sequence"/>
</dbReference>
<evidence type="ECO:0000313" key="6">
    <source>
        <dbReference type="Proteomes" id="UP000184111"/>
    </source>
</evidence>
<dbReference type="PANTHER" id="PTHR43433">
    <property type="entry name" value="HYDROLASE, ALPHA/BETA FOLD FAMILY PROTEIN"/>
    <property type="match status" value="1"/>
</dbReference>
<evidence type="ECO:0000256" key="3">
    <source>
        <dbReference type="ARBA" id="ARBA00038128"/>
    </source>
</evidence>
<evidence type="ECO:0000259" key="4">
    <source>
        <dbReference type="Pfam" id="PF00561"/>
    </source>
</evidence>